<protein>
    <recommendedName>
        <fullName evidence="4">PepSY-associated TM helix domain-containing protein</fullName>
    </recommendedName>
</protein>
<feature type="transmembrane region" description="Helical" evidence="1">
    <location>
        <begin position="12"/>
        <end position="35"/>
    </location>
</feature>
<dbReference type="Pfam" id="PF16357">
    <property type="entry name" value="PepSY_TM_like_2"/>
    <property type="match status" value="1"/>
</dbReference>
<evidence type="ECO:0000313" key="3">
    <source>
        <dbReference type="Proteomes" id="UP000242847"/>
    </source>
</evidence>
<dbReference type="PANTHER" id="PTHR40115">
    <property type="entry name" value="INNER MEMBRANE PROTEIN WITH PEPSY TM HELIX"/>
    <property type="match status" value="1"/>
</dbReference>
<feature type="transmembrane region" description="Helical" evidence="1">
    <location>
        <begin position="150"/>
        <end position="173"/>
    </location>
</feature>
<reference evidence="2 3" key="1">
    <citation type="submission" date="2017-01" db="EMBL/GenBank/DDBJ databases">
        <title>Draft genome sequence of Pseudomonas pachastrellae type strain CCUG 46540T from a deep sea.</title>
        <authorList>
            <person name="Gomila M."/>
            <person name="Mulet M."/>
            <person name="Lalucat J."/>
            <person name="Garcia-Valdes E."/>
        </authorList>
    </citation>
    <scope>NUCLEOTIDE SEQUENCE [LARGE SCALE GENOMIC DNA]</scope>
    <source>
        <strain evidence="2 3">CCUG 46540</strain>
    </source>
</reference>
<keyword evidence="1" id="KW-0472">Membrane</keyword>
<dbReference type="EMBL" id="MUBC01000024">
    <property type="protein sequence ID" value="ONM43614.1"/>
    <property type="molecule type" value="Genomic_DNA"/>
</dbReference>
<dbReference type="RefSeq" id="WP_083727846.1">
    <property type="nucleotide sequence ID" value="NZ_FOUD01000007.1"/>
</dbReference>
<sequence length="200" mass="22453">MKLPFRLGTLRQWHWISSAICLAALLLFSVTGITLNHAHQIESRAEVTEIETSLPAPLRTWLQQNPPEDATLPPELADWLEQTLPVSLAGRTPEWDDGELYMGFPRPGGDAWLSLDLDSGELLFEDSDRGWIAYLNDLHKGRHTSGAWSWFIDLTAVACLVFALTGLLLLLRQASHRPFTWPLTTLGLLIPLLILLLSMH</sequence>
<dbReference type="AlphaFoldDB" id="A0A1S8DDY3"/>
<keyword evidence="3" id="KW-1185">Reference proteome</keyword>
<proteinExistence type="predicted"/>
<evidence type="ECO:0000256" key="1">
    <source>
        <dbReference type="SAM" id="Phobius"/>
    </source>
</evidence>
<organism evidence="2 3">
    <name type="scientific">Halopseudomonas pachastrellae</name>
    <dbReference type="NCBI Taxonomy" id="254161"/>
    <lineage>
        <taxon>Bacteria</taxon>
        <taxon>Pseudomonadati</taxon>
        <taxon>Pseudomonadota</taxon>
        <taxon>Gammaproteobacteria</taxon>
        <taxon>Pseudomonadales</taxon>
        <taxon>Pseudomonadaceae</taxon>
        <taxon>Halopseudomonas</taxon>
    </lineage>
</organism>
<evidence type="ECO:0000313" key="2">
    <source>
        <dbReference type="EMBL" id="ONM43614.1"/>
    </source>
</evidence>
<dbReference type="STRING" id="254161.SAMN05216256_10761"/>
<dbReference type="PANTHER" id="PTHR40115:SF1">
    <property type="entry name" value="INNER MEMBRANE PROTEIN WITH PEPSY TM HELIX"/>
    <property type="match status" value="1"/>
</dbReference>
<feature type="transmembrane region" description="Helical" evidence="1">
    <location>
        <begin position="179"/>
        <end position="197"/>
    </location>
</feature>
<accession>A0A1S8DDY3</accession>
<name>A0A1S8DDY3_9GAMM</name>
<dbReference type="OrthoDB" id="27171at2"/>
<evidence type="ECO:0008006" key="4">
    <source>
        <dbReference type="Google" id="ProtNLM"/>
    </source>
</evidence>
<dbReference type="InterPro" id="IPR032307">
    <property type="entry name" value="PepSY_TM-like_2"/>
</dbReference>
<keyword evidence="1" id="KW-1133">Transmembrane helix</keyword>
<gene>
    <name evidence="2" type="ORF">BXT89_11640</name>
</gene>
<keyword evidence="1" id="KW-0812">Transmembrane</keyword>
<dbReference type="Proteomes" id="UP000242847">
    <property type="component" value="Unassembled WGS sequence"/>
</dbReference>
<comment type="caution">
    <text evidence="2">The sequence shown here is derived from an EMBL/GenBank/DDBJ whole genome shotgun (WGS) entry which is preliminary data.</text>
</comment>